<feature type="region of interest" description="Disordered" evidence="1">
    <location>
        <begin position="415"/>
        <end position="556"/>
    </location>
</feature>
<sequence>MGVSAAIRRLFQGGRGKSGDPIPNKPGGLSPEGSVPRYPPLVEGTPAVGVDEILESQHRLIIRVKEEVGLPPAKGEAYVDPVIRTYANYVHLLPASATHHHRGPGGLFRHGLETAMWGTQALQGRLIVMGRDLSPEQRYHEEPKWRYACLIACLCHDIGKIVTDMRVVTEDREMTWSPYKAPLAEWLKQSRVKRYWVNWEEDRHKVHEAVGVGFIERLVPESAYDWLHGEKGQFIALLHRYLSGSEPRERDRNFYECIQWGDRTSVKRDLEGQMLVAGDERQEVPVAQYVMDAMRRLLVDRRWTINEPGARVWVGEGGEDEAYLLWPEAINEAVALLRQDEIPGIPGDPQVVAKLLWDRFALGDLGEEDEELQRGMEEEAPKKASIAPEILRRDDGELTWLSVVQLNPYAIGVPEDTPGVQLHHPAKPAASGTDDAEGGREGVPGDPGGLEQAMEQPMERPAEPMEHGGVPSGDPGGGTAEKAEGNQSVPMEHPDGTEAGGVPVPGRVEHQADNSADAASTAGDGTGGTPADGTPVGSGTPHGTADGTGHGIAPDLSDLDEVSRTLVETAARTGWSAGRREWAVPLEALASEPDEKPLKIVQPYQALLEPDPERPMSVIRRDAESGKYVVLQRRLGKRAEELAAASVSGVPDGVSAREAGESTEELGQHEAPASAADPELDPSAEAVSEVHETAAPMDAAEGPGPVEEGRGSGPDEGRGTEDLSSPGREVARGDSEEAALIEELAEAFQQWIEEQAFLDSDEKPSWVVPGAHAHWVDINEAGVAFHKAEWEWVSKRIRSARKMILLLERAPVVEAPAAIPPEVKAKFSRRDRIRMVQRRH</sequence>
<name>A0A1I1N0W3_9GAMM</name>
<protein>
    <submittedName>
        <fullName evidence="3">Putative helicase</fullName>
    </submittedName>
</protein>
<proteinExistence type="predicted"/>
<organism evidence="3 4">
    <name type="scientific">Thiohalospira halophila DSM 15071</name>
    <dbReference type="NCBI Taxonomy" id="1123397"/>
    <lineage>
        <taxon>Bacteria</taxon>
        <taxon>Pseudomonadati</taxon>
        <taxon>Pseudomonadota</taxon>
        <taxon>Gammaproteobacteria</taxon>
        <taxon>Thiohalospirales</taxon>
        <taxon>Thiohalospiraceae</taxon>
        <taxon>Thiohalospira</taxon>
    </lineage>
</organism>
<feature type="region of interest" description="Disordered" evidence="1">
    <location>
        <begin position="641"/>
        <end position="735"/>
    </location>
</feature>
<keyword evidence="3" id="KW-0378">Hydrolase</keyword>
<evidence type="ECO:0000256" key="1">
    <source>
        <dbReference type="SAM" id="MobiDB-lite"/>
    </source>
</evidence>
<dbReference type="EMBL" id="FOMJ01000001">
    <property type="protein sequence ID" value="SFC91267.1"/>
    <property type="molecule type" value="Genomic_DNA"/>
</dbReference>
<evidence type="ECO:0000259" key="2">
    <source>
        <dbReference type="Pfam" id="PF07514"/>
    </source>
</evidence>
<dbReference type="InterPro" id="IPR011119">
    <property type="entry name" value="Unchr_helicase_relaxase_TraI"/>
</dbReference>
<keyword evidence="3" id="KW-0067">ATP-binding</keyword>
<feature type="compositionally biased region" description="Basic and acidic residues" evidence="1">
    <location>
        <begin position="457"/>
        <end position="466"/>
    </location>
</feature>
<accession>A0A1I1N0W3</accession>
<feature type="compositionally biased region" description="Low complexity" evidence="1">
    <location>
        <begin position="513"/>
        <end position="523"/>
    </location>
</feature>
<dbReference type="NCBIfam" id="NF041494">
    <property type="entry name" value="MobH"/>
    <property type="match status" value="1"/>
</dbReference>
<keyword evidence="3" id="KW-0347">Helicase</keyword>
<reference evidence="3 4" key="1">
    <citation type="submission" date="2016-10" db="EMBL/GenBank/DDBJ databases">
        <authorList>
            <person name="de Groot N.N."/>
        </authorList>
    </citation>
    <scope>NUCLEOTIDE SEQUENCE [LARGE SCALE GENOMIC DNA]</scope>
    <source>
        <strain evidence="3 4">HL3</strain>
    </source>
</reference>
<feature type="region of interest" description="Disordered" evidence="1">
    <location>
        <begin position="12"/>
        <end position="38"/>
    </location>
</feature>
<dbReference type="AlphaFoldDB" id="A0A1I1N0W3"/>
<keyword evidence="3" id="KW-0547">Nucleotide-binding</keyword>
<dbReference type="Gene3D" id="1.10.3210.40">
    <property type="match status" value="1"/>
</dbReference>
<keyword evidence="4" id="KW-1185">Reference proteome</keyword>
<dbReference type="STRING" id="1123397.SAMN05660831_00059"/>
<evidence type="ECO:0000313" key="3">
    <source>
        <dbReference type="EMBL" id="SFC91267.1"/>
    </source>
</evidence>
<evidence type="ECO:0000313" key="4">
    <source>
        <dbReference type="Proteomes" id="UP000198611"/>
    </source>
</evidence>
<dbReference type="GO" id="GO:0004386">
    <property type="term" value="F:helicase activity"/>
    <property type="evidence" value="ECO:0007669"/>
    <property type="project" value="UniProtKB-KW"/>
</dbReference>
<gene>
    <name evidence="3" type="ORF">SAMN05660831_00059</name>
</gene>
<feature type="domain" description="Uncharacterised" evidence="2">
    <location>
        <begin position="53"/>
        <end position="358"/>
    </location>
</feature>
<dbReference type="Proteomes" id="UP000198611">
    <property type="component" value="Unassembled WGS sequence"/>
</dbReference>
<feature type="compositionally biased region" description="Basic and acidic residues" evidence="1">
    <location>
        <begin position="707"/>
        <end position="721"/>
    </location>
</feature>
<feature type="compositionally biased region" description="Gly residues" evidence="1">
    <location>
        <begin position="470"/>
        <end position="479"/>
    </location>
</feature>
<dbReference type="Pfam" id="PF07514">
    <property type="entry name" value="TraI_2"/>
    <property type="match status" value="1"/>
</dbReference>